<dbReference type="EC" id="5.3.3.12" evidence="8"/>
<evidence type="ECO:0000313" key="14">
    <source>
        <dbReference type="WBParaSite" id="PDA_v2.g23578.t1"/>
    </source>
</evidence>
<dbReference type="PANTHER" id="PTHR11954">
    <property type="entry name" value="D-DOPACHROME DECARBOXYLASE"/>
    <property type="match status" value="1"/>
</dbReference>
<evidence type="ECO:0000256" key="5">
    <source>
        <dbReference type="ARBA" id="ARBA00023235"/>
    </source>
</evidence>
<evidence type="ECO:0000256" key="12">
    <source>
        <dbReference type="ARBA" id="ARBA00042730"/>
    </source>
</evidence>
<comment type="similarity">
    <text evidence="2">Belongs to the MIF family.</text>
</comment>
<dbReference type="GO" id="GO:0050178">
    <property type="term" value="F:phenylpyruvate tautomerase activity"/>
    <property type="evidence" value="ECO:0007669"/>
    <property type="project" value="UniProtKB-EC"/>
</dbReference>
<accession>A0A914PXM3</accession>
<comment type="subcellular location">
    <subcellularLocation>
        <location evidence="1">Secreted</location>
    </subcellularLocation>
</comment>
<dbReference type="AlphaFoldDB" id="A0A914PXM3"/>
<keyword evidence="3" id="KW-0202">Cytokine</keyword>
<comment type="catalytic activity">
    <reaction evidence="6">
        <text>3-phenylpyruvate = enol-phenylpyruvate</text>
        <dbReference type="Rhea" id="RHEA:17097"/>
        <dbReference type="ChEBI" id="CHEBI:16815"/>
        <dbReference type="ChEBI" id="CHEBI:18005"/>
        <dbReference type="EC" id="5.3.2.1"/>
    </reaction>
</comment>
<evidence type="ECO:0000256" key="1">
    <source>
        <dbReference type="ARBA" id="ARBA00004613"/>
    </source>
</evidence>
<keyword evidence="13" id="KW-1185">Reference proteome</keyword>
<sequence>MPVLIVTTNLDKIAVPMNEAILDLSKVTAKVSGKPEAYISVVLNTNTFMSFGGTLEPSALVEFSTVEKFSVDKNVINELSEAVCKNIGVSKDRFFIKFNIMNPNQIAYDGKTIADFIKDLQQQK</sequence>
<comment type="catalytic activity">
    <reaction evidence="7">
        <text>L-dopachrome = 5,6-dihydroxyindole-2-carboxylate</text>
        <dbReference type="Rhea" id="RHEA:13041"/>
        <dbReference type="ChEBI" id="CHEBI:16875"/>
        <dbReference type="ChEBI" id="CHEBI:57509"/>
        <dbReference type="EC" id="5.3.3.12"/>
    </reaction>
</comment>
<evidence type="ECO:0000313" key="13">
    <source>
        <dbReference type="Proteomes" id="UP000887578"/>
    </source>
</evidence>
<dbReference type="InterPro" id="IPR014347">
    <property type="entry name" value="Tautomerase/MIF_sf"/>
</dbReference>
<evidence type="ECO:0000256" key="3">
    <source>
        <dbReference type="ARBA" id="ARBA00022514"/>
    </source>
</evidence>
<reference evidence="14" key="1">
    <citation type="submission" date="2022-11" db="UniProtKB">
        <authorList>
            <consortium name="WormBaseParasite"/>
        </authorList>
    </citation>
    <scope>IDENTIFICATION</scope>
</reference>
<dbReference type="GO" id="GO:0004167">
    <property type="term" value="F:dopachrome isomerase activity"/>
    <property type="evidence" value="ECO:0007669"/>
    <property type="project" value="UniProtKB-EC"/>
</dbReference>
<organism evidence="13 14">
    <name type="scientific">Panagrolaimus davidi</name>
    <dbReference type="NCBI Taxonomy" id="227884"/>
    <lineage>
        <taxon>Eukaryota</taxon>
        <taxon>Metazoa</taxon>
        <taxon>Ecdysozoa</taxon>
        <taxon>Nematoda</taxon>
        <taxon>Chromadorea</taxon>
        <taxon>Rhabditida</taxon>
        <taxon>Tylenchina</taxon>
        <taxon>Panagrolaimomorpha</taxon>
        <taxon>Panagrolaimoidea</taxon>
        <taxon>Panagrolaimidae</taxon>
        <taxon>Panagrolaimus</taxon>
    </lineage>
</organism>
<evidence type="ECO:0000256" key="6">
    <source>
        <dbReference type="ARBA" id="ARBA00036735"/>
    </source>
</evidence>
<dbReference type="GO" id="GO:0005615">
    <property type="term" value="C:extracellular space"/>
    <property type="evidence" value="ECO:0007669"/>
    <property type="project" value="UniProtKB-KW"/>
</dbReference>
<evidence type="ECO:0000256" key="11">
    <source>
        <dbReference type="ARBA" id="ARBA00041912"/>
    </source>
</evidence>
<evidence type="ECO:0000256" key="4">
    <source>
        <dbReference type="ARBA" id="ARBA00022525"/>
    </source>
</evidence>
<evidence type="ECO:0000256" key="8">
    <source>
        <dbReference type="ARBA" id="ARBA00038932"/>
    </source>
</evidence>
<dbReference type="WBParaSite" id="PDA_v2.g23578.t1">
    <property type="protein sequence ID" value="PDA_v2.g23578.t1"/>
    <property type="gene ID" value="PDA_v2.g23578"/>
</dbReference>
<dbReference type="PANTHER" id="PTHR11954:SF6">
    <property type="entry name" value="MACROPHAGE MIGRATION INHIBITORY FACTOR"/>
    <property type="match status" value="1"/>
</dbReference>
<evidence type="ECO:0000256" key="9">
    <source>
        <dbReference type="ARBA" id="ARBA00039086"/>
    </source>
</evidence>
<keyword evidence="5" id="KW-0413">Isomerase</keyword>
<dbReference type="EC" id="5.3.2.1" evidence="9"/>
<dbReference type="InterPro" id="IPR001398">
    <property type="entry name" value="Macrophage_inhib_fac"/>
</dbReference>
<keyword evidence="4" id="KW-0964">Secreted</keyword>
<dbReference type="Gene3D" id="3.30.429.10">
    <property type="entry name" value="Macrophage Migration Inhibitory Factor"/>
    <property type="match status" value="1"/>
</dbReference>
<dbReference type="Pfam" id="PF01187">
    <property type="entry name" value="MIF"/>
    <property type="match status" value="1"/>
</dbReference>
<proteinExistence type="inferred from homology"/>
<dbReference type="SUPFAM" id="SSF55331">
    <property type="entry name" value="Tautomerase/MIF"/>
    <property type="match status" value="1"/>
</dbReference>
<name>A0A914PXM3_9BILA</name>
<evidence type="ECO:0000256" key="10">
    <source>
        <dbReference type="ARBA" id="ARBA00041631"/>
    </source>
</evidence>
<dbReference type="GO" id="GO:0005125">
    <property type="term" value="F:cytokine activity"/>
    <property type="evidence" value="ECO:0007669"/>
    <property type="project" value="UniProtKB-KW"/>
</dbReference>
<protein>
    <recommendedName>
        <fullName evidence="12">L-dopachrome isomerase</fullName>
        <ecNumber evidence="9">5.3.2.1</ecNumber>
        <ecNumber evidence="8">5.3.3.12</ecNumber>
    </recommendedName>
    <alternativeName>
        <fullName evidence="10">L-dopachrome tautomerase</fullName>
    </alternativeName>
    <alternativeName>
        <fullName evidence="11">Phenylpyruvate tautomerase</fullName>
    </alternativeName>
</protein>
<dbReference type="Proteomes" id="UP000887578">
    <property type="component" value="Unplaced"/>
</dbReference>
<evidence type="ECO:0000256" key="7">
    <source>
        <dbReference type="ARBA" id="ARBA00036823"/>
    </source>
</evidence>
<evidence type="ECO:0000256" key="2">
    <source>
        <dbReference type="ARBA" id="ARBA00005851"/>
    </source>
</evidence>